<evidence type="ECO:0000256" key="6">
    <source>
        <dbReference type="ARBA" id="ARBA00023024"/>
    </source>
</evidence>
<evidence type="ECO:0000256" key="10">
    <source>
        <dbReference type="ARBA" id="ARBA00023326"/>
    </source>
</evidence>
<dbReference type="PROSITE" id="PS51910">
    <property type="entry name" value="GH18_2"/>
    <property type="match status" value="1"/>
</dbReference>
<organism evidence="14 15">
    <name type="scientific">Sporothrix curviconia</name>
    <dbReference type="NCBI Taxonomy" id="1260050"/>
    <lineage>
        <taxon>Eukaryota</taxon>
        <taxon>Fungi</taxon>
        <taxon>Dikarya</taxon>
        <taxon>Ascomycota</taxon>
        <taxon>Pezizomycotina</taxon>
        <taxon>Sordariomycetes</taxon>
        <taxon>Sordariomycetidae</taxon>
        <taxon>Ophiostomatales</taxon>
        <taxon>Ophiostomataceae</taxon>
        <taxon>Sporothrix</taxon>
    </lineage>
</organism>
<evidence type="ECO:0000256" key="3">
    <source>
        <dbReference type="ARBA" id="ARBA00022525"/>
    </source>
</evidence>
<dbReference type="Gene3D" id="3.20.20.80">
    <property type="entry name" value="Glycosidases"/>
    <property type="match status" value="1"/>
</dbReference>
<keyword evidence="10" id="KW-0624">Polysaccharide degradation</keyword>
<evidence type="ECO:0000256" key="11">
    <source>
        <dbReference type="RuleBase" id="RU000489"/>
    </source>
</evidence>
<evidence type="ECO:0000256" key="12">
    <source>
        <dbReference type="RuleBase" id="RU004453"/>
    </source>
</evidence>
<evidence type="ECO:0000256" key="7">
    <source>
        <dbReference type="ARBA" id="ARBA00023026"/>
    </source>
</evidence>
<evidence type="ECO:0000256" key="5">
    <source>
        <dbReference type="ARBA" id="ARBA00022801"/>
    </source>
</evidence>
<dbReference type="PROSITE" id="PS01095">
    <property type="entry name" value="GH18_1"/>
    <property type="match status" value="1"/>
</dbReference>
<comment type="caution">
    <text evidence="14">The sequence shown here is derived from an EMBL/GenBank/DDBJ whole genome shotgun (WGS) entry which is preliminary data.</text>
</comment>
<reference evidence="14 15" key="1">
    <citation type="submission" date="2024-01" db="EMBL/GenBank/DDBJ databases">
        <authorList>
            <person name="Allen C."/>
            <person name="Tagirdzhanova G."/>
        </authorList>
    </citation>
    <scope>NUCLEOTIDE SEQUENCE [LARGE SCALE GENOMIC DNA]</scope>
</reference>
<keyword evidence="7" id="KW-0843">Virulence</keyword>
<keyword evidence="5 11" id="KW-0378">Hydrolase</keyword>
<comment type="catalytic activity">
    <reaction evidence="1">
        <text>Random endo-hydrolysis of N-acetyl-beta-D-glucosaminide (1-&gt;4)-beta-linkages in chitin and chitodextrins.</text>
        <dbReference type="EC" id="3.2.1.14"/>
    </reaction>
</comment>
<dbReference type="InterPro" id="IPR053214">
    <property type="entry name" value="LysM12-like"/>
</dbReference>
<evidence type="ECO:0000256" key="8">
    <source>
        <dbReference type="ARBA" id="ARBA00023277"/>
    </source>
</evidence>
<comment type="similarity">
    <text evidence="12">Belongs to the glycosyl hydrolase 18 family.</text>
</comment>
<evidence type="ECO:0000256" key="2">
    <source>
        <dbReference type="ARBA" id="ARBA00004613"/>
    </source>
</evidence>
<dbReference type="Pfam" id="PF00704">
    <property type="entry name" value="Glyco_hydro_18"/>
    <property type="match status" value="1"/>
</dbReference>
<sequence length="167" mass="19489">MNDPGPYRTAFSDMTLSEAKQVAFFESLLMFMATHGFDGVDIDWEYPVADDRGCGAEDFKNYVYMLSRLRARLDGSGRRPASYWYLRGFDVIHLERFVDWFNIMTYDIHGVWDSTDKFIGSYAYAHTNLTEISQGLELHDSSAFILTFLHHFININMMLRYNGFKEN</sequence>
<dbReference type="InterPro" id="IPR001223">
    <property type="entry name" value="Glyco_hydro18_cat"/>
</dbReference>
<gene>
    <name evidence="14" type="ORF">SCUCBS95973_008363</name>
</gene>
<proteinExistence type="inferred from homology"/>
<evidence type="ECO:0000313" key="15">
    <source>
        <dbReference type="Proteomes" id="UP001642405"/>
    </source>
</evidence>
<keyword evidence="15" id="KW-1185">Reference proteome</keyword>
<evidence type="ECO:0000259" key="13">
    <source>
        <dbReference type="PROSITE" id="PS51910"/>
    </source>
</evidence>
<dbReference type="PANTHER" id="PTHR47700">
    <property type="entry name" value="V CHITINASE, PUTATIVE (AFU_ORTHOLOGUE AFUA_6G13720)-RELATED"/>
    <property type="match status" value="1"/>
</dbReference>
<dbReference type="SUPFAM" id="SSF51445">
    <property type="entry name" value="(Trans)glycosidases"/>
    <property type="match status" value="1"/>
</dbReference>
<comment type="subcellular location">
    <subcellularLocation>
        <location evidence="2">Secreted</location>
    </subcellularLocation>
</comment>
<evidence type="ECO:0000256" key="4">
    <source>
        <dbReference type="ARBA" id="ARBA00022669"/>
    </source>
</evidence>
<evidence type="ECO:0000256" key="1">
    <source>
        <dbReference type="ARBA" id="ARBA00000822"/>
    </source>
</evidence>
<name>A0ABP0CN09_9PEZI</name>
<evidence type="ECO:0000256" key="9">
    <source>
        <dbReference type="ARBA" id="ARBA00023295"/>
    </source>
</evidence>
<keyword evidence="8" id="KW-0119">Carbohydrate metabolism</keyword>
<keyword evidence="3" id="KW-0964">Secreted</keyword>
<keyword evidence="4" id="KW-0147">Chitin-binding</keyword>
<protein>
    <recommendedName>
        <fullName evidence="13">GH18 domain-containing protein</fullName>
    </recommendedName>
</protein>
<accession>A0ABP0CN09</accession>
<evidence type="ECO:0000313" key="14">
    <source>
        <dbReference type="EMBL" id="CAK7232756.1"/>
    </source>
</evidence>
<dbReference type="InterPro" id="IPR017853">
    <property type="entry name" value="GH"/>
</dbReference>
<dbReference type="EMBL" id="CAWUHB010000068">
    <property type="protein sequence ID" value="CAK7232756.1"/>
    <property type="molecule type" value="Genomic_DNA"/>
</dbReference>
<dbReference type="InterPro" id="IPR001579">
    <property type="entry name" value="Glyco_hydro_18_chit_AS"/>
</dbReference>
<dbReference type="PANTHER" id="PTHR47700:SF2">
    <property type="entry name" value="CHITINASE"/>
    <property type="match status" value="1"/>
</dbReference>
<dbReference type="Proteomes" id="UP001642405">
    <property type="component" value="Unassembled WGS sequence"/>
</dbReference>
<keyword evidence="6" id="KW-0146">Chitin degradation</keyword>
<keyword evidence="9 11" id="KW-0326">Glycosidase</keyword>
<feature type="domain" description="GH18" evidence="13">
    <location>
        <begin position="1"/>
        <end position="167"/>
    </location>
</feature>